<dbReference type="RefSeq" id="WP_167402598.1">
    <property type="nucleotide sequence ID" value="NZ_LT607411.1"/>
</dbReference>
<accession>A0A1C4X538</accession>
<name>A0A1C4X538_MICVI</name>
<dbReference type="InterPro" id="IPR039532">
    <property type="entry name" value="TetR_C_Firmicutes"/>
</dbReference>
<proteinExistence type="predicted"/>
<dbReference type="InterPro" id="IPR050624">
    <property type="entry name" value="HTH-type_Tx_Regulator"/>
</dbReference>
<dbReference type="Pfam" id="PF14278">
    <property type="entry name" value="TetR_C_8"/>
    <property type="match status" value="1"/>
</dbReference>
<reference evidence="5" key="1">
    <citation type="submission" date="2016-06" db="EMBL/GenBank/DDBJ databases">
        <authorList>
            <person name="Varghese N."/>
            <person name="Submissions Spin"/>
        </authorList>
    </citation>
    <scope>NUCLEOTIDE SEQUENCE [LARGE SCALE GENOMIC DNA]</scope>
    <source>
        <strain evidence="5">DSM 43909</strain>
    </source>
</reference>
<dbReference type="GO" id="GO:0003677">
    <property type="term" value="F:DNA binding"/>
    <property type="evidence" value="ECO:0007669"/>
    <property type="project" value="UniProtKB-UniRule"/>
</dbReference>
<dbReference type="PRINTS" id="PR00455">
    <property type="entry name" value="HTHTETR"/>
</dbReference>
<evidence type="ECO:0000313" key="4">
    <source>
        <dbReference type="EMBL" id="SCF03331.1"/>
    </source>
</evidence>
<keyword evidence="5" id="KW-1185">Reference proteome</keyword>
<dbReference type="Proteomes" id="UP000198242">
    <property type="component" value="Chromosome I"/>
</dbReference>
<protein>
    <submittedName>
        <fullName evidence="4">DNA-binding transcriptional regulator, AcrR family</fullName>
    </submittedName>
</protein>
<evidence type="ECO:0000259" key="3">
    <source>
        <dbReference type="PROSITE" id="PS50977"/>
    </source>
</evidence>
<organism evidence="4 5">
    <name type="scientific">Micromonospora viridifaciens</name>
    <dbReference type="NCBI Taxonomy" id="1881"/>
    <lineage>
        <taxon>Bacteria</taxon>
        <taxon>Bacillati</taxon>
        <taxon>Actinomycetota</taxon>
        <taxon>Actinomycetes</taxon>
        <taxon>Micromonosporales</taxon>
        <taxon>Micromonosporaceae</taxon>
        <taxon>Micromonospora</taxon>
    </lineage>
</organism>
<keyword evidence="1 2" id="KW-0238">DNA-binding</keyword>
<dbReference type="PANTHER" id="PTHR43479:SF7">
    <property type="entry name" value="TETR-FAMILY TRANSCRIPTIONAL REGULATOR"/>
    <property type="match status" value="1"/>
</dbReference>
<gene>
    <name evidence="4" type="ORF">GA0074695_3000</name>
</gene>
<evidence type="ECO:0000256" key="2">
    <source>
        <dbReference type="PROSITE-ProRule" id="PRU00335"/>
    </source>
</evidence>
<feature type="domain" description="HTH tetR-type" evidence="3">
    <location>
        <begin position="9"/>
        <end position="69"/>
    </location>
</feature>
<evidence type="ECO:0000313" key="5">
    <source>
        <dbReference type="Proteomes" id="UP000198242"/>
    </source>
</evidence>
<dbReference type="SUPFAM" id="SSF46689">
    <property type="entry name" value="Homeodomain-like"/>
    <property type="match status" value="1"/>
</dbReference>
<sequence>MPGQDRRVRRSQRLLREALVALIPEKGYDRITVQDILDRADVGRSTFYTHYRDKDDLLLAGFADLRTDLQRDLAALSPGVPSHPTSPTGVIFAHAYRHRDLYQALCGRRGGTIVQRHLYRLVNDLLRDHLRPHIEAAGSDLPVDVAAAFYTSAAIGLLTWWIDQDFRPGPAVLAGIYQRLAAPGLLAALAPPASEPAWGAGGAGR</sequence>
<dbReference type="Gene3D" id="1.10.357.10">
    <property type="entry name" value="Tetracycline Repressor, domain 2"/>
    <property type="match status" value="1"/>
</dbReference>
<feature type="DNA-binding region" description="H-T-H motif" evidence="2">
    <location>
        <begin position="32"/>
        <end position="51"/>
    </location>
</feature>
<dbReference type="PROSITE" id="PS50977">
    <property type="entry name" value="HTH_TETR_2"/>
    <property type="match status" value="1"/>
</dbReference>
<dbReference type="PANTHER" id="PTHR43479">
    <property type="entry name" value="ACREF/ENVCD OPERON REPRESSOR-RELATED"/>
    <property type="match status" value="1"/>
</dbReference>
<dbReference type="AlphaFoldDB" id="A0A1C4X538"/>
<dbReference type="EMBL" id="LT607411">
    <property type="protein sequence ID" value="SCF03331.1"/>
    <property type="molecule type" value="Genomic_DNA"/>
</dbReference>
<dbReference type="InterPro" id="IPR001647">
    <property type="entry name" value="HTH_TetR"/>
</dbReference>
<dbReference type="InterPro" id="IPR009057">
    <property type="entry name" value="Homeodomain-like_sf"/>
</dbReference>
<dbReference type="Pfam" id="PF00440">
    <property type="entry name" value="TetR_N"/>
    <property type="match status" value="1"/>
</dbReference>
<evidence type="ECO:0000256" key="1">
    <source>
        <dbReference type="ARBA" id="ARBA00023125"/>
    </source>
</evidence>